<proteinExistence type="predicted"/>
<keyword evidence="3" id="KW-1185">Reference proteome</keyword>
<dbReference type="HOGENOM" id="CLU_028833_1_0_1"/>
<organism evidence="2 3">
    <name type="scientific">Aureobasidium subglaciale (strain EXF-2481)</name>
    <name type="common">Aureobasidium pullulans var. subglaciale</name>
    <dbReference type="NCBI Taxonomy" id="1043005"/>
    <lineage>
        <taxon>Eukaryota</taxon>
        <taxon>Fungi</taxon>
        <taxon>Dikarya</taxon>
        <taxon>Ascomycota</taxon>
        <taxon>Pezizomycotina</taxon>
        <taxon>Dothideomycetes</taxon>
        <taxon>Dothideomycetidae</taxon>
        <taxon>Dothideales</taxon>
        <taxon>Saccotheciaceae</taxon>
        <taxon>Aureobasidium</taxon>
    </lineage>
</organism>
<dbReference type="InterPro" id="IPR021463">
    <property type="entry name" value="Methyltransf_34"/>
</dbReference>
<dbReference type="AlphaFoldDB" id="A0A074Z350"/>
<dbReference type="GeneID" id="25362884"/>
<evidence type="ECO:0000313" key="2">
    <source>
        <dbReference type="EMBL" id="KER00698.1"/>
    </source>
</evidence>
<accession>A0A074Z350</accession>
<reference evidence="2 3" key="1">
    <citation type="journal article" date="2014" name="BMC Genomics">
        <title>Genome sequencing of four Aureobasidium pullulans varieties: biotechnological potential, stress tolerance, and description of new species.</title>
        <authorList>
            <person name="Gostin Ar C."/>
            <person name="Ohm R.A."/>
            <person name="Kogej T."/>
            <person name="Sonjak S."/>
            <person name="Turk M."/>
            <person name="Zajc J."/>
            <person name="Zalar P."/>
            <person name="Grube M."/>
            <person name="Sun H."/>
            <person name="Han J."/>
            <person name="Sharma A."/>
            <person name="Chiniquy J."/>
            <person name="Ngan C.Y."/>
            <person name="Lipzen A."/>
            <person name="Barry K."/>
            <person name="Grigoriev I.V."/>
            <person name="Gunde-Cimerman N."/>
        </authorList>
    </citation>
    <scope>NUCLEOTIDE SEQUENCE [LARGE SCALE GENOMIC DNA]</scope>
    <source>
        <strain evidence="2 3">EXF-2481</strain>
    </source>
</reference>
<evidence type="ECO:0008006" key="4">
    <source>
        <dbReference type="Google" id="ProtNLM"/>
    </source>
</evidence>
<dbReference type="Pfam" id="PF11312">
    <property type="entry name" value="Methyltransf_34"/>
    <property type="match status" value="1"/>
</dbReference>
<dbReference type="RefSeq" id="XP_013349211.1">
    <property type="nucleotide sequence ID" value="XM_013493757.1"/>
</dbReference>
<dbReference type="OrthoDB" id="6419443at2759"/>
<protein>
    <recommendedName>
        <fullName evidence="4">25S rRNA (Uridine(2843)-N(3))-methyltransferase</fullName>
    </recommendedName>
</protein>
<sequence>MPRDKSSWQPLQRRQKAVKQNKGPIPLPTEKGYQQDNAISTTLQQSLLNVFRDACNKGSPAEIEDILQEVKGHLFNRDFATAFGKEDYLEAYAARWSPSRALGYAQIFSDLSPEIADLLYRKPSANKETNNDGSALSEQLEKQLTLEITTDSSKPLSILCLGGGAGAEVVGLAGWFRYLRDNTPSADDEPQPNISKLDIHGVDVASWDKVMHDLHQGVITPPFLSNYASAAAKAANKAVLPSEVFSTRFKQQDLLDTDAAGIKNLIADSDIVTIMFTLNELYSASVAKTQRLLYALTAHMRPGSLLLVVDSPGSYSTVTLNGASQKYPMQWLLDHTLLSPKKDSEKGAPNQWQKLLSDESRWFRLPDEDLKYPIDLENMRYQIHLYQRHDDTKIEVEEKQE</sequence>
<dbReference type="EMBL" id="KL584749">
    <property type="protein sequence ID" value="KER00698.1"/>
    <property type="molecule type" value="Genomic_DNA"/>
</dbReference>
<dbReference type="Proteomes" id="UP000030641">
    <property type="component" value="Unassembled WGS sequence"/>
</dbReference>
<dbReference type="InParanoid" id="A0A074Z350"/>
<gene>
    <name evidence="2" type="ORF">AUEXF2481DRAFT_24992</name>
</gene>
<dbReference type="STRING" id="1043005.A0A074Z350"/>
<dbReference type="OMA" id="DMRYQVH"/>
<dbReference type="FunCoup" id="A0A074Z350">
    <property type="interactions" value="29"/>
</dbReference>
<evidence type="ECO:0000256" key="1">
    <source>
        <dbReference type="SAM" id="MobiDB-lite"/>
    </source>
</evidence>
<evidence type="ECO:0000313" key="3">
    <source>
        <dbReference type="Proteomes" id="UP000030641"/>
    </source>
</evidence>
<feature type="region of interest" description="Disordered" evidence="1">
    <location>
        <begin position="1"/>
        <end position="32"/>
    </location>
</feature>
<name>A0A074Z350_AURSE</name>